<gene>
    <name evidence="1" type="ORF">RxyAA322_26120</name>
</gene>
<dbReference type="Pfam" id="PF01257">
    <property type="entry name" value="2Fe-2S_thioredx"/>
    <property type="match status" value="1"/>
</dbReference>
<organism evidence="1 2">
    <name type="scientific">Rubrobacter xylanophilus</name>
    <dbReference type="NCBI Taxonomy" id="49319"/>
    <lineage>
        <taxon>Bacteria</taxon>
        <taxon>Bacillati</taxon>
        <taxon>Actinomycetota</taxon>
        <taxon>Rubrobacteria</taxon>
        <taxon>Rubrobacterales</taxon>
        <taxon>Rubrobacteraceae</taxon>
        <taxon>Rubrobacter</taxon>
    </lineage>
</organism>
<evidence type="ECO:0008006" key="3">
    <source>
        <dbReference type="Google" id="ProtNLM"/>
    </source>
</evidence>
<dbReference type="InterPro" id="IPR036249">
    <property type="entry name" value="Thioredoxin-like_sf"/>
</dbReference>
<dbReference type="CDD" id="cd02980">
    <property type="entry name" value="TRX_Fd_family"/>
    <property type="match status" value="1"/>
</dbReference>
<dbReference type="RefSeq" id="WP_172620856.1">
    <property type="nucleotide sequence ID" value="NZ_AP019791.1"/>
</dbReference>
<accession>A0A510HLS6</accession>
<keyword evidence="2" id="KW-1185">Reference proteome</keyword>
<dbReference type="AlphaFoldDB" id="A0A510HLS6"/>
<sequence length="106" mass="11636">MRPYDAHVLLCRGGDCRKRGSKEVRKALKAELRAAGLNRDVRVDSVDCLGFCKHGPNAVVYGPNGHGGTWYLNLDEDKIAEVVNTHLKGGRPAEHLAADYRPRKGA</sequence>
<dbReference type="SUPFAM" id="SSF52833">
    <property type="entry name" value="Thioredoxin-like"/>
    <property type="match status" value="1"/>
</dbReference>
<dbReference type="Proteomes" id="UP000318065">
    <property type="component" value="Chromosome"/>
</dbReference>
<dbReference type="Gene3D" id="3.40.30.10">
    <property type="entry name" value="Glutaredoxin"/>
    <property type="match status" value="1"/>
</dbReference>
<proteinExistence type="predicted"/>
<evidence type="ECO:0000313" key="1">
    <source>
        <dbReference type="EMBL" id="BBL80758.1"/>
    </source>
</evidence>
<dbReference type="EMBL" id="AP019791">
    <property type="protein sequence ID" value="BBL80758.1"/>
    <property type="molecule type" value="Genomic_DNA"/>
</dbReference>
<reference evidence="1" key="1">
    <citation type="journal article" date="2019" name="Microbiol. Resour. Announc.">
        <title>Complete Genome Sequence of Rubrobacter xylanophilus Strain AA3-22, Isolated from Arima Onsen in Japan.</title>
        <authorList>
            <person name="Tomariguchi N."/>
            <person name="Miyazaki K."/>
        </authorList>
    </citation>
    <scope>NUCLEOTIDE SEQUENCE [LARGE SCALE GENOMIC DNA]</scope>
    <source>
        <strain evidence="1">AA3-22</strain>
    </source>
</reference>
<name>A0A510HLS6_9ACTN</name>
<evidence type="ECO:0000313" key="2">
    <source>
        <dbReference type="Proteomes" id="UP000318065"/>
    </source>
</evidence>
<protein>
    <recommendedName>
        <fullName evidence="3">(2Fe-2S) ferredoxin domain-containing protein</fullName>
    </recommendedName>
</protein>